<evidence type="ECO:0000313" key="3">
    <source>
        <dbReference type="Proteomes" id="UP000247810"/>
    </source>
</evidence>
<gene>
    <name evidence="2" type="ORF">BO71DRAFT_435292</name>
</gene>
<name>A0A319ECU1_9EURO</name>
<organism evidence="2 3">
    <name type="scientific">Aspergillus ellipticus CBS 707.79</name>
    <dbReference type="NCBI Taxonomy" id="1448320"/>
    <lineage>
        <taxon>Eukaryota</taxon>
        <taxon>Fungi</taxon>
        <taxon>Dikarya</taxon>
        <taxon>Ascomycota</taxon>
        <taxon>Pezizomycotina</taxon>
        <taxon>Eurotiomycetes</taxon>
        <taxon>Eurotiomycetidae</taxon>
        <taxon>Eurotiales</taxon>
        <taxon>Aspergillaceae</taxon>
        <taxon>Aspergillus</taxon>
        <taxon>Aspergillus subgen. Circumdati</taxon>
    </lineage>
</organism>
<reference evidence="2 3" key="1">
    <citation type="submission" date="2018-02" db="EMBL/GenBank/DDBJ databases">
        <title>The genomes of Aspergillus section Nigri reveals drivers in fungal speciation.</title>
        <authorList>
            <consortium name="DOE Joint Genome Institute"/>
            <person name="Vesth T.C."/>
            <person name="Nybo J."/>
            <person name="Theobald S."/>
            <person name="Brandl J."/>
            <person name="Frisvad J.C."/>
            <person name="Nielsen K.F."/>
            <person name="Lyhne E.K."/>
            <person name="Kogle M.E."/>
            <person name="Kuo A."/>
            <person name="Riley R."/>
            <person name="Clum A."/>
            <person name="Nolan M."/>
            <person name="Lipzen A."/>
            <person name="Salamov A."/>
            <person name="Henrissat B."/>
            <person name="Wiebenga A."/>
            <person name="De vries R.P."/>
            <person name="Grigoriev I.V."/>
            <person name="Mortensen U.H."/>
            <person name="Andersen M.R."/>
            <person name="Baker S.E."/>
        </authorList>
    </citation>
    <scope>NUCLEOTIDE SEQUENCE [LARGE SCALE GENOMIC DNA]</scope>
    <source>
        <strain evidence="2 3">CBS 707.79</strain>
    </source>
</reference>
<evidence type="ECO:0000313" key="2">
    <source>
        <dbReference type="EMBL" id="PYH88922.1"/>
    </source>
</evidence>
<evidence type="ECO:0000256" key="1">
    <source>
        <dbReference type="SAM" id="MobiDB-lite"/>
    </source>
</evidence>
<keyword evidence="3" id="KW-1185">Reference proteome</keyword>
<dbReference type="VEuPathDB" id="FungiDB:BO71DRAFT_435292"/>
<sequence length="270" mass="30292">MSSALGQTRRGISTVTKVDTLINASPKVGVPRILANQRRVGLFRTFQPQPHPPSEAKKLLVLVLFVDAWALFHKATDSQASDKQQRQRPTIWYIAYQDDPRSHTAPGDERSYATPLSMVVIVFHTVASGDSSNLQHSDESLIHRRCEDVDHTENAAPNLDVVNMVVECPENTFQEGEKLHSNSTQDAHFDEWFSGARLESFCVLEAHCHVLQTAHAAGPVKNRLPRCPRRHRAASSMKIETMGELLQSKRKAGPNGRFSERKGRQPEHHL</sequence>
<protein>
    <submittedName>
        <fullName evidence="2">Uncharacterized protein</fullName>
    </submittedName>
</protein>
<feature type="region of interest" description="Disordered" evidence="1">
    <location>
        <begin position="246"/>
        <end position="270"/>
    </location>
</feature>
<proteinExistence type="predicted"/>
<accession>A0A319ECU1</accession>
<dbReference type="AlphaFoldDB" id="A0A319ECU1"/>
<dbReference type="EMBL" id="KZ826058">
    <property type="protein sequence ID" value="PYH88922.1"/>
    <property type="molecule type" value="Genomic_DNA"/>
</dbReference>
<feature type="compositionally biased region" description="Basic and acidic residues" evidence="1">
    <location>
        <begin position="258"/>
        <end position="270"/>
    </location>
</feature>
<dbReference type="Proteomes" id="UP000247810">
    <property type="component" value="Unassembled WGS sequence"/>
</dbReference>